<protein>
    <submittedName>
        <fullName evidence="4">Uncharacterized protein</fullName>
    </submittedName>
</protein>
<dbReference type="KEGG" id="aact:ACT75_07335"/>
<evidence type="ECO:0000313" key="3">
    <source>
        <dbReference type="EMBL" id="PHO20426.1"/>
    </source>
</evidence>
<dbReference type="EMBL" id="PCGW01000011">
    <property type="protein sequence ID" value="PHO20426.1"/>
    <property type="molecule type" value="Genomic_DNA"/>
</dbReference>
<reference evidence="1 5" key="1">
    <citation type="submission" date="2015-10" db="EMBL/GenBank/DDBJ databases">
        <title>Tn-seq of a polymicrobial infection.</title>
        <authorList>
            <person name="Stacy A."/>
            <person name="Rumbaugh K.P."/>
            <person name="Whiteley M."/>
        </authorList>
    </citation>
    <scope>NUCLEOTIDE SEQUENCE [LARGE SCALE GENOMIC DNA]</scope>
    <source>
        <strain evidence="1 5">624</strain>
    </source>
</reference>
<evidence type="ECO:0000313" key="4">
    <source>
        <dbReference type="EMBL" id="TYA38019.1"/>
    </source>
</evidence>
<accession>A0A142FZD2</accession>
<dbReference type="EMBL" id="CP012959">
    <property type="protein sequence ID" value="AMQ93762.1"/>
    <property type="molecule type" value="Genomic_DNA"/>
</dbReference>
<gene>
    <name evidence="1" type="ORF">ACT75_04100</name>
    <name evidence="2" type="ORF">ACT75_07335</name>
    <name evidence="3" type="ORF">CQR80_06625</name>
    <name evidence="4" type="ORF">FXB79_11025</name>
</gene>
<keyword evidence="6" id="KW-1185">Reference proteome</keyword>
<proteinExistence type="predicted"/>
<dbReference type="EMBL" id="CP012959">
    <property type="protein sequence ID" value="AMQ94352.1"/>
    <property type="molecule type" value="Genomic_DNA"/>
</dbReference>
<evidence type="ECO:0000313" key="5">
    <source>
        <dbReference type="Proteomes" id="UP000072236"/>
    </source>
</evidence>
<organism evidence="4 7">
    <name type="scientific">Aggregatibacter actinomycetemcomitans</name>
    <name type="common">Actinobacillus actinomycetemcomitans</name>
    <name type="synonym">Haemophilus actinomycetemcomitans</name>
    <dbReference type="NCBI Taxonomy" id="714"/>
    <lineage>
        <taxon>Bacteria</taxon>
        <taxon>Pseudomonadati</taxon>
        <taxon>Pseudomonadota</taxon>
        <taxon>Gammaproteobacteria</taxon>
        <taxon>Pasteurellales</taxon>
        <taxon>Pasteurellaceae</taxon>
        <taxon>Aggregatibacter</taxon>
    </lineage>
</organism>
<dbReference type="Proteomes" id="UP000072236">
    <property type="component" value="Chromosome"/>
</dbReference>
<sequence length="64" mass="7572">MEAKLMLKHAPAVWVQEAQNLNENLPEKVLMLIYAPSAEIAKNHVQYYQQKIKPASLFHWEYYL</sequence>
<evidence type="ECO:0000313" key="1">
    <source>
        <dbReference type="EMBL" id="AMQ93762.1"/>
    </source>
</evidence>
<dbReference type="KEGG" id="aact:ACT75_04100"/>
<evidence type="ECO:0000313" key="6">
    <source>
        <dbReference type="Proteomes" id="UP000226080"/>
    </source>
</evidence>
<dbReference type="AlphaFoldDB" id="A0A142FZD2"/>
<name>A0A142FZD2_AGGAC</name>
<evidence type="ECO:0000313" key="7">
    <source>
        <dbReference type="Proteomes" id="UP000323012"/>
    </source>
</evidence>
<dbReference type="Proteomes" id="UP000323012">
    <property type="component" value="Unassembled WGS sequence"/>
</dbReference>
<reference evidence="4 7" key="3">
    <citation type="submission" date="2019-08" db="EMBL/GenBank/DDBJ databases">
        <title>Whole genome sequencing of Aggregatibacter actinomycetemcomitans cultured from blood stream infections in Denmark reveals a novel phylogenetic lineage expressing serotype a membrane O polysaccharide.</title>
        <authorList>
            <person name="Nedergaard S."/>
            <person name="Kobel C.M."/>
            <person name="Nielsen M.B."/>
            <person name="Moeller R.T."/>
            <person name="Jensen A.B."/>
            <person name="Noerskov-Lauritsen N."/>
        </authorList>
    </citation>
    <scope>NUCLEOTIDE SEQUENCE [LARGE SCALE GENOMIC DNA]</scope>
    <source>
        <strain evidence="4 7">PN_563</strain>
    </source>
</reference>
<dbReference type="Proteomes" id="UP000226080">
    <property type="component" value="Unassembled WGS sequence"/>
</dbReference>
<reference evidence="3 6" key="2">
    <citation type="submission" date="2017-10" db="EMBL/GenBank/DDBJ databases">
        <title>Draft genome sequences of Aggregatibacter actinomycetemcomitans strains 310a and 310b.</title>
        <authorList>
            <person name="May A.C."/>
            <person name="Ohta H."/>
            <person name="Maeda H."/>
            <person name="Kokeguchi S."/>
            <person name="Cugini C."/>
        </authorList>
    </citation>
    <scope>NUCLEOTIDE SEQUENCE [LARGE SCALE GENOMIC DNA]</scope>
    <source>
        <strain evidence="3 6">310b</strain>
    </source>
</reference>
<evidence type="ECO:0000313" key="2">
    <source>
        <dbReference type="EMBL" id="AMQ94352.1"/>
    </source>
</evidence>
<dbReference type="EMBL" id="VSED01000050">
    <property type="protein sequence ID" value="TYA38019.1"/>
    <property type="molecule type" value="Genomic_DNA"/>
</dbReference>